<comment type="caution">
    <text evidence="1">The sequence shown here is derived from an EMBL/GenBank/DDBJ whole genome shotgun (WGS) entry which is preliminary data.</text>
</comment>
<accession>X0Y5F3</accession>
<dbReference type="EMBL" id="BARS01053392">
    <property type="protein sequence ID" value="GAG51179.1"/>
    <property type="molecule type" value="Genomic_DNA"/>
</dbReference>
<reference evidence="1" key="1">
    <citation type="journal article" date="2014" name="Front. Microbiol.">
        <title>High frequency of phylogenetically diverse reductive dehalogenase-homologous genes in deep subseafloor sedimentary metagenomes.</title>
        <authorList>
            <person name="Kawai M."/>
            <person name="Futagami T."/>
            <person name="Toyoda A."/>
            <person name="Takaki Y."/>
            <person name="Nishi S."/>
            <person name="Hori S."/>
            <person name="Arai W."/>
            <person name="Tsubouchi T."/>
            <person name="Morono Y."/>
            <person name="Uchiyama I."/>
            <person name="Ito T."/>
            <person name="Fujiyama A."/>
            <person name="Inagaki F."/>
            <person name="Takami H."/>
        </authorList>
    </citation>
    <scope>NUCLEOTIDE SEQUENCE</scope>
    <source>
        <strain evidence="1">Expedition CK06-06</strain>
    </source>
</reference>
<dbReference type="AlphaFoldDB" id="X0Y5F3"/>
<protein>
    <submittedName>
        <fullName evidence="1">Uncharacterized protein</fullName>
    </submittedName>
</protein>
<gene>
    <name evidence="1" type="ORF">S01H1_79232</name>
</gene>
<organism evidence="1">
    <name type="scientific">marine sediment metagenome</name>
    <dbReference type="NCBI Taxonomy" id="412755"/>
    <lineage>
        <taxon>unclassified sequences</taxon>
        <taxon>metagenomes</taxon>
        <taxon>ecological metagenomes</taxon>
    </lineage>
</organism>
<sequence length="48" mass="5627">MKSLRRFAPMGGRFGVDWAADLPWTEWPKSRGLSGRIQWNTHPSWRLS</sequence>
<proteinExistence type="predicted"/>
<evidence type="ECO:0000313" key="1">
    <source>
        <dbReference type="EMBL" id="GAG51179.1"/>
    </source>
</evidence>
<name>X0Y5F3_9ZZZZ</name>